<evidence type="ECO:0000259" key="6">
    <source>
        <dbReference type="Pfam" id="PF05189"/>
    </source>
</evidence>
<dbReference type="GO" id="GO:0000479">
    <property type="term" value="P:endonucleolytic cleavage of tricistronic rRNA transcript (SSU-rRNA, 5.8S rRNA, LSU-rRNA)"/>
    <property type="evidence" value="ECO:0007669"/>
    <property type="project" value="TreeGrafter"/>
</dbReference>
<accession>A0A1E4TCD7</accession>
<dbReference type="InterPro" id="IPR016443">
    <property type="entry name" value="RNA3'_term_phos_cyc_type_2"/>
</dbReference>
<evidence type="ECO:0000256" key="2">
    <source>
        <dbReference type="ARBA" id="ARBA00007089"/>
    </source>
</evidence>
<evidence type="ECO:0000256" key="3">
    <source>
        <dbReference type="ARBA" id="ARBA00022517"/>
    </source>
</evidence>
<dbReference type="InterPro" id="IPR037136">
    <property type="entry name" value="RNA3'_phos_cyclase_dom_sf"/>
</dbReference>
<evidence type="ECO:0000259" key="5">
    <source>
        <dbReference type="Pfam" id="PF01137"/>
    </source>
</evidence>
<evidence type="ECO:0000256" key="4">
    <source>
        <dbReference type="ARBA" id="ARBA00023242"/>
    </source>
</evidence>
<dbReference type="Proteomes" id="UP000095023">
    <property type="component" value="Unassembled WGS sequence"/>
</dbReference>
<dbReference type="Gene3D" id="3.30.360.20">
    <property type="entry name" value="RNA 3'-terminal phosphate cyclase, insert domain"/>
    <property type="match status" value="1"/>
</dbReference>
<protein>
    <recommendedName>
        <fullName evidence="9">RNA 3'-terminal phosphate cyclase domain-containing protein</fullName>
    </recommendedName>
</protein>
<comment type="similarity">
    <text evidence="2">Belongs to the RNA 3'-terminal cyclase family. Type 2 subfamily.</text>
</comment>
<dbReference type="EMBL" id="KV453843">
    <property type="protein sequence ID" value="ODV89436.1"/>
    <property type="molecule type" value="Genomic_DNA"/>
</dbReference>
<evidence type="ECO:0008006" key="9">
    <source>
        <dbReference type="Google" id="ProtNLM"/>
    </source>
</evidence>
<dbReference type="OrthoDB" id="1911237at2759"/>
<dbReference type="Pfam" id="PF05189">
    <property type="entry name" value="RTC_insert"/>
    <property type="match status" value="1"/>
</dbReference>
<dbReference type="InterPro" id="IPR013792">
    <property type="entry name" value="RNA3'P_cycl/enolpyr_Trfase_a/b"/>
</dbReference>
<sequence length="360" mass="39488">MLTFQGHEYLRQRMVLATLLGKPLKVEKIRSDLLEPGLKDYEISFIRLLDRITNGSVMDISYTGTTVIYRPGMLVGGTHNHTCPTSRGIGYFLEPMLYLAPFCKTAMKITFAGVTSNETDNSVDMIRTSLFPVMQKFGIDRMELRIVRRGSPPLGGGEVVFSAPHLVLQPKTLHATTTPKILKIRGIAYSTRVSPTIVNRMINAAREVLKVTECETFIYSDVARGQDAGKSPGYGILLVAETKSGWCYSTEDVGAAGAVPEDLGEKVAKQLLYDISLGGVVGRNQIALALTFMILGKEDVGRIRVGRDVIDDKTVQLLRDIYAFTGQQIIIKDGDEDTDSNDLMISVKGIGFTSASKKIA</sequence>
<dbReference type="InterPro" id="IPR013791">
    <property type="entry name" value="RNA3'-term_phos_cycl_insert"/>
</dbReference>
<dbReference type="NCBIfam" id="TIGR03400">
    <property type="entry name" value="18S_RNA_Rcl1p"/>
    <property type="match status" value="1"/>
</dbReference>
<dbReference type="PANTHER" id="PTHR11096">
    <property type="entry name" value="RNA 3' TERMINAL PHOSPHATE CYCLASE"/>
    <property type="match status" value="1"/>
</dbReference>
<dbReference type="GO" id="GO:0004521">
    <property type="term" value="F:RNA endonuclease activity"/>
    <property type="evidence" value="ECO:0007669"/>
    <property type="project" value="TreeGrafter"/>
</dbReference>
<keyword evidence="8" id="KW-1185">Reference proteome</keyword>
<feature type="domain" description="RNA 3'-terminal phosphate cyclase" evidence="5">
    <location>
        <begin position="3"/>
        <end position="329"/>
    </location>
</feature>
<evidence type="ECO:0000313" key="8">
    <source>
        <dbReference type="Proteomes" id="UP000095023"/>
    </source>
</evidence>
<keyword evidence="3" id="KW-0690">Ribosome biogenesis</keyword>
<dbReference type="Pfam" id="PF01137">
    <property type="entry name" value="RTC"/>
    <property type="match status" value="1"/>
</dbReference>
<dbReference type="GO" id="GO:0005730">
    <property type="term" value="C:nucleolus"/>
    <property type="evidence" value="ECO:0007669"/>
    <property type="project" value="UniProtKB-SubCell"/>
</dbReference>
<keyword evidence="4" id="KW-0539">Nucleus</keyword>
<dbReference type="InterPro" id="IPR023797">
    <property type="entry name" value="RNA3'_phos_cyclase_dom"/>
</dbReference>
<dbReference type="FunFam" id="3.30.360.20:FF:000004">
    <property type="entry name" value="18S rRNA biogenesis protein"/>
    <property type="match status" value="1"/>
</dbReference>
<feature type="domain" description="RNA 3'-terminal phosphate cyclase insert" evidence="6">
    <location>
        <begin position="179"/>
        <end position="275"/>
    </location>
</feature>
<dbReference type="InterPro" id="IPR036553">
    <property type="entry name" value="RPTC_insert"/>
</dbReference>
<proteinExistence type="inferred from homology"/>
<dbReference type="InterPro" id="IPR000228">
    <property type="entry name" value="RNA3'_term_phos_cyc"/>
</dbReference>
<dbReference type="AlphaFoldDB" id="A0A1E4TCD7"/>
<dbReference type="PROSITE" id="PS01287">
    <property type="entry name" value="RTC"/>
    <property type="match status" value="1"/>
</dbReference>
<comment type="subcellular location">
    <subcellularLocation>
        <location evidence="1">Nucleus</location>
        <location evidence="1">Nucleolus</location>
    </subcellularLocation>
</comment>
<dbReference type="Gene3D" id="3.65.10.20">
    <property type="entry name" value="RNA 3'-terminal phosphate cyclase domain"/>
    <property type="match status" value="1"/>
</dbReference>
<evidence type="ECO:0000256" key="1">
    <source>
        <dbReference type="ARBA" id="ARBA00004604"/>
    </source>
</evidence>
<reference evidence="8" key="1">
    <citation type="submission" date="2016-02" db="EMBL/GenBank/DDBJ databases">
        <title>Comparative genomics of biotechnologically important yeasts.</title>
        <authorList>
            <consortium name="DOE Joint Genome Institute"/>
            <person name="Riley R."/>
            <person name="Haridas S."/>
            <person name="Wolfe K.H."/>
            <person name="Lopes M.R."/>
            <person name="Hittinger C.T."/>
            <person name="Goker M."/>
            <person name="Salamov A."/>
            <person name="Wisecaver J."/>
            <person name="Long T.M."/>
            <person name="Aerts A.L."/>
            <person name="Barry K."/>
            <person name="Choi C."/>
            <person name="Clum A."/>
            <person name="Coughlan A.Y."/>
            <person name="Deshpande S."/>
            <person name="Douglass A.P."/>
            <person name="Hanson S.J."/>
            <person name="Klenk H.-P."/>
            <person name="Labutti K."/>
            <person name="Lapidus A."/>
            <person name="Lindquist E."/>
            <person name="Lipzen A."/>
            <person name="Meier-Kolthoff J.P."/>
            <person name="Ohm R.A."/>
            <person name="Otillar R.P."/>
            <person name="Pangilinan J."/>
            <person name="Peng Y."/>
            <person name="Rokas A."/>
            <person name="Rosa C.A."/>
            <person name="Scheuner C."/>
            <person name="Sibirny A.A."/>
            <person name="Slot J.C."/>
            <person name="Stielow J.B."/>
            <person name="Sun H."/>
            <person name="Kurtzman C.P."/>
            <person name="Blackwell M."/>
            <person name="Jeffries T.W."/>
            <person name="Grigoriev I.V."/>
        </authorList>
    </citation>
    <scope>NUCLEOTIDE SEQUENCE [LARGE SCALE GENOMIC DNA]</scope>
    <source>
        <strain evidence="8">NRRL Y-17796</strain>
    </source>
</reference>
<dbReference type="SUPFAM" id="SSF55205">
    <property type="entry name" value="EPT/RTPC-like"/>
    <property type="match status" value="1"/>
</dbReference>
<gene>
    <name evidence="7" type="ORF">CANCADRAFT_148540</name>
</gene>
<evidence type="ECO:0000313" key="7">
    <source>
        <dbReference type="EMBL" id="ODV89436.1"/>
    </source>
</evidence>
<dbReference type="CDD" id="cd00875">
    <property type="entry name" value="RNA_Cyclase_Class_I"/>
    <property type="match status" value="1"/>
</dbReference>
<dbReference type="InterPro" id="IPR020719">
    <property type="entry name" value="RNA3'_term_phos_cycl-like_CS"/>
</dbReference>
<name>A0A1E4TCD7_9ASCO</name>
<dbReference type="PANTHER" id="PTHR11096:SF1">
    <property type="entry name" value="RNA 3'-TERMINAL PHOSPHATE CYCLASE-LIKE PROTEIN"/>
    <property type="match status" value="1"/>
</dbReference>
<organism evidence="7 8">
    <name type="scientific">Tortispora caseinolytica NRRL Y-17796</name>
    <dbReference type="NCBI Taxonomy" id="767744"/>
    <lineage>
        <taxon>Eukaryota</taxon>
        <taxon>Fungi</taxon>
        <taxon>Dikarya</taxon>
        <taxon>Ascomycota</taxon>
        <taxon>Saccharomycotina</taxon>
        <taxon>Trigonopsidomycetes</taxon>
        <taxon>Trigonopsidales</taxon>
        <taxon>Trigonopsidaceae</taxon>
        <taxon>Tortispora</taxon>
    </lineage>
</organism>